<sequence length="88" mass="9909">MLPRSVNIILDDVGEPSTSNTTIKGFNKIIYYATTRSLITANLYRVNYQGLYSVTKAFQNYNNKLVQLRAGKNSKSKLLLANSNHLNL</sequence>
<evidence type="ECO:0000313" key="2">
    <source>
        <dbReference type="Proteomes" id="UP000775213"/>
    </source>
</evidence>
<gene>
    <name evidence="1" type="ORF">IEQ34_001220</name>
</gene>
<dbReference type="AlphaFoldDB" id="A0AAV7HLA2"/>
<comment type="caution">
    <text evidence="1">The sequence shown here is derived from an EMBL/GenBank/DDBJ whole genome shotgun (WGS) entry which is preliminary data.</text>
</comment>
<organism evidence="1 2">
    <name type="scientific">Dendrobium chrysotoxum</name>
    <name type="common">Orchid</name>
    <dbReference type="NCBI Taxonomy" id="161865"/>
    <lineage>
        <taxon>Eukaryota</taxon>
        <taxon>Viridiplantae</taxon>
        <taxon>Streptophyta</taxon>
        <taxon>Embryophyta</taxon>
        <taxon>Tracheophyta</taxon>
        <taxon>Spermatophyta</taxon>
        <taxon>Magnoliopsida</taxon>
        <taxon>Liliopsida</taxon>
        <taxon>Asparagales</taxon>
        <taxon>Orchidaceae</taxon>
        <taxon>Epidendroideae</taxon>
        <taxon>Malaxideae</taxon>
        <taxon>Dendrobiinae</taxon>
        <taxon>Dendrobium</taxon>
    </lineage>
</organism>
<protein>
    <submittedName>
        <fullName evidence="1">Uncharacterized protein</fullName>
    </submittedName>
</protein>
<keyword evidence="2" id="KW-1185">Reference proteome</keyword>
<accession>A0AAV7HLA2</accession>
<reference evidence="1 2" key="1">
    <citation type="journal article" date="2021" name="Hortic Res">
        <title>Chromosome-scale assembly of the Dendrobium chrysotoxum genome enhances the understanding of orchid evolution.</title>
        <authorList>
            <person name="Zhang Y."/>
            <person name="Zhang G.Q."/>
            <person name="Zhang D."/>
            <person name="Liu X.D."/>
            <person name="Xu X.Y."/>
            <person name="Sun W.H."/>
            <person name="Yu X."/>
            <person name="Zhu X."/>
            <person name="Wang Z.W."/>
            <person name="Zhao X."/>
            <person name="Zhong W.Y."/>
            <person name="Chen H."/>
            <person name="Yin W.L."/>
            <person name="Huang T."/>
            <person name="Niu S.C."/>
            <person name="Liu Z.J."/>
        </authorList>
    </citation>
    <scope>NUCLEOTIDE SEQUENCE [LARGE SCALE GENOMIC DNA]</scope>
    <source>
        <strain evidence="1">Lindl</strain>
    </source>
</reference>
<proteinExistence type="predicted"/>
<dbReference type="EMBL" id="JAGFBR010000002">
    <property type="protein sequence ID" value="KAH0469662.1"/>
    <property type="molecule type" value="Genomic_DNA"/>
</dbReference>
<evidence type="ECO:0000313" key="1">
    <source>
        <dbReference type="EMBL" id="KAH0469662.1"/>
    </source>
</evidence>
<name>A0AAV7HLA2_DENCH</name>
<dbReference type="Proteomes" id="UP000775213">
    <property type="component" value="Unassembled WGS sequence"/>
</dbReference>